<keyword evidence="6" id="KW-0614">Plasmid</keyword>
<accession>A0ABX6Z039</accession>
<dbReference type="HAMAP" id="MF_00299">
    <property type="entry name" value="KptA"/>
    <property type="match status" value="1"/>
</dbReference>
<dbReference type="Gene3D" id="3.20.170.30">
    <property type="match status" value="1"/>
</dbReference>
<organism evidence="6 7">
    <name type="scientific">Thioclava electrotropha</name>
    <dbReference type="NCBI Taxonomy" id="1549850"/>
    <lineage>
        <taxon>Bacteria</taxon>
        <taxon>Pseudomonadati</taxon>
        <taxon>Pseudomonadota</taxon>
        <taxon>Alphaproteobacteria</taxon>
        <taxon>Rhodobacterales</taxon>
        <taxon>Paracoccaceae</taxon>
        <taxon>Thioclava</taxon>
    </lineage>
</organism>
<dbReference type="SUPFAM" id="SSF56399">
    <property type="entry name" value="ADP-ribosylation"/>
    <property type="match status" value="1"/>
</dbReference>
<evidence type="ECO:0000313" key="6">
    <source>
        <dbReference type="EMBL" id="QPZ93398.1"/>
    </source>
</evidence>
<dbReference type="InterPro" id="IPR022928">
    <property type="entry name" value="RNA_2'-PTrans_KptA"/>
</dbReference>
<dbReference type="InterPro" id="IPR002745">
    <property type="entry name" value="Ptrans_KptA/Tpt1"/>
</dbReference>
<keyword evidence="2 5" id="KW-0808">Transferase</keyword>
<dbReference type="InterPro" id="IPR042080">
    <property type="entry name" value="RNA_2'-PTrans_N"/>
</dbReference>
<protein>
    <recommendedName>
        <fullName evidence="5">Probable RNA 2'-phosphotransferase</fullName>
        <ecNumber evidence="5">2.7.1.-</ecNumber>
    </recommendedName>
</protein>
<evidence type="ECO:0000256" key="1">
    <source>
        <dbReference type="ARBA" id="ARBA00009836"/>
    </source>
</evidence>
<dbReference type="Gene3D" id="1.10.10.970">
    <property type="entry name" value="RNA 2'-phosphotransferase, Tpt1/KptA family, N-terminal domain"/>
    <property type="match status" value="1"/>
</dbReference>
<dbReference type="Pfam" id="PF01885">
    <property type="entry name" value="PTS_2-RNA"/>
    <property type="match status" value="1"/>
</dbReference>
<proteinExistence type="inferred from homology"/>
<comment type="similarity">
    <text evidence="1 5">Belongs to the KptA/TPT1 family.</text>
</comment>
<dbReference type="EMBL" id="CP053563">
    <property type="protein sequence ID" value="QPZ93398.1"/>
    <property type="molecule type" value="Genomic_DNA"/>
</dbReference>
<dbReference type="PANTHER" id="PTHR12684">
    <property type="entry name" value="PUTATIVE PHOSPHOTRANSFERASE"/>
    <property type="match status" value="1"/>
</dbReference>
<dbReference type="EC" id="2.7.1.-" evidence="5"/>
<dbReference type="PANTHER" id="PTHR12684:SF2">
    <property type="entry name" value="TRNA 2'-PHOSPHOTRANSFERASE 1"/>
    <property type="match status" value="1"/>
</dbReference>
<reference evidence="6 7" key="1">
    <citation type="submission" date="2020-05" db="EMBL/GenBank/DDBJ databases">
        <title>Thioclava electrotropha strain Elox9 finished genome.</title>
        <authorList>
            <person name="Rowe A.R."/>
            <person name="Wilbanks E.G."/>
        </authorList>
    </citation>
    <scope>NUCLEOTIDE SEQUENCE [LARGE SCALE GENOMIC DNA]</scope>
    <source>
        <strain evidence="6 7">Elox9</strain>
        <plasmid evidence="6 7">pTElox9</plasmid>
    </source>
</reference>
<sequence length="179" mass="19782">MSRESKFLARILRHAPDEIGVTLDPAGWVRIDLLLRAMKKAGRGMTRAQLEDLVKTNDKRRFTIRKDMIRAAQGHSISVDLGLQPLSPPEFLYHGTASQSLDAIFASGLLPGGRRQVHLSADLSTAAGVGKRHGKPTVLQVEAIRMHGDGYVFCRADNGVWLTDHVPSEYLRFGVRSVD</sequence>
<evidence type="ECO:0000256" key="4">
    <source>
        <dbReference type="ARBA" id="ARBA00025212"/>
    </source>
</evidence>
<dbReference type="InterPro" id="IPR042081">
    <property type="entry name" value="RNA_2'-PTrans_C"/>
</dbReference>
<keyword evidence="3 5" id="KW-0520">NAD</keyword>
<geneLocation type="plasmid" evidence="6 7">
    <name>pTElox9</name>
</geneLocation>
<evidence type="ECO:0000256" key="2">
    <source>
        <dbReference type="ARBA" id="ARBA00022679"/>
    </source>
</evidence>
<keyword evidence="7" id="KW-1185">Reference proteome</keyword>
<evidence type="ECO:0000256" key="5">
    <source>
        <dbReference type="HAMAP-Rule" id="MF_00299"/>
    </source>
</evidence>
<gene>
    <name evidence="5" type="primary">kptA</name>
    <name evidence="6" type="ORF">AKL02_020715</name>
</gene>
<name>A0ABX6Z039_9RHOB</name>
<evidence type="ECO:0000256" key="3">
    <source>
        <dbReference type="ARBA" id="ARBA00023027"/>
    </source>
</evidence>
<dbReference type="RefSeq" id="WP_083080491.1">
    <property type="nucleotide sequence ID" value="NZ_CP053563.1"/>
</dbReference>
<comment type="function">
    <text evidence="4 5">Removes the 2'-phosphate from RNA via an intermediate in which the phosphate is ADP-ribosylated by NAD followed by a presumed transesterification to release the RNA and generate ADP-ribose 1''-2''-cyclic phosphate (APPR&gt;P). May function as an ADP-ribosylase.</text>
</comment>
<dbReference type="Proteomes" id="UP000192422">
    <property type="component" value="Plasmid pTElox9"/>
</dbReference>
<evidence type="ECO:0000313" key="7">
    <source>
        <dbReference type="Proteomes" id="UP000192422"/>
    </source>
</evidence>